<evidence type="ECO:0000256" key="5">
    <source>
        <dbReference type="SAM" id="Phobius"/>
    </source>
</evidence>
<feature type="transmembrane region" description="Helical" evidence="5">
    <location>
        <begin position="245"/>
        <end position="268"/>
    </location>
</feature>
<evidence type="ECO:0000313" key="8">
    <source>
        <dbReference type="EMBL" id="CAJ1963719.1"/>
    </source>
</evidence>
<feature type="transmembrane region" description="Helical" evidence="5">
    <location>
        <begin position="481"/>
        <end position="501"/>
    </location>
</feature>
<feature type="transmembrane region" description="Helical" evidence="5">
    <location>
        <begin position="376"/>
        <end position="397"/>
    </location>
</feature>
<evidence type="ECO:0000256" key="1">
    <source>
        <dbReference type="ARBA" id="ARBA00004141"/>
    </source>
</evidence>
<evidence type="ECO:0000256" key="6">
    <source>
        <dbReference type="SAM" id="SignalP"/>
    </source>
</evidence>
<evidence type="ECO:0000256" key="3">
    <source>
        <dbReference type="ARBA" id="ARBA00022989"/>
    </source>
</evidence>
<keyword evidence="2 5" id="KW-0812">Transmembrane</keyword>
<feature type="transmembrane region" description="Helical" evidence="5">
    <location>
        <begin position="288"/>
        <end position="314"/>
    </location>
</feature>
<dbReference type="GO" id="GO:0016020">
    <property type="term" value="C:membrane"/>
    <property type="evidence" value="ECO:0007669"/>
    <property type="project" value="UniProtKB-SubCell"/>
</dbReference>
<name>A0AAD2G5F5_9STRA</name>
<dbReference type="PANTHER" id="PTHR22950">
    <property type="entry name" value="AMINO ACID TRANSPORTER"/>
    <property type="match status" value="1"/>
</dbReference>
<feature type="domain" description="Amino acid transporter transmembrane" evidence="7">
    <location>
        <begin position="100"/>
        <end position="488"/>
    </location>
</feature>
<sequence>MKMMIMTMHNRSTRSFLLLAVLCFTTTITTTAFATQFSSSNNRQVRNNNNIQFQTNKVLRRFQQNSNNNKYTNKLHASSSAAAAATPDEPSAGASGTGGTATIPNEIFNLVKSIIGAGVFSLPAGIAAFGNSPTALLPACLFVTLMGAISAYTFSLVAQVCQKTGASSYAEAWDLTRGRQTSWIIAASSALDCMAGNLAYSMILADTLQALMGTLGIAVSRNMVMGVLTSTILLPLCLIKNLSSLAPFSIVGLLGSAYTGLAIAIRYFGGSYAKGGKFVGDLAVKPAFGAIGAKGALSAKALILISMLSTSYIAHFNAPKFFKELKNNTLERFNIVTSASFGISIAFYCIVSSLAFLTFGSSCASMVLNSYSSKDLLLLAGRFAVVVSLIFSYPLLFQGSRDGLLDLVRVPEEKRTNGLLNKLTLGLVAAITYVASQVTDLTFVVSISGALLGTSLIFIFPTLMFRGAMRGDPTKKWENRLCSLIASLGGAIAMIGTRMSLQAL</sequence>
<evidence type="ECO:0000256" key="4">
    <source>
        <dbReference type="ARBA" id="ARBA00023136"/>
    </source>
</evidence>
<feature type="transmembrane region" description="Helical" evidence="5">
    <location>
        <begin position="136"/>
        <end position="161"/>
    </location>
</feature>
<dbReference type="Proteomes" id="UP001295423">
    <property type="component" value="Unassembled WGS sequence"/>
</dbReference>
<keyword evidence="9" id="KW-1185">Reference proteome</keyword>
<feature type="transmembrane region" description="Helical" evidence="5">
    <location>
        <begin position="335"/>
        <end position="356"/>
    </location>
</feature>
<dbReference type="GO" id="GO:0015179">
    <property type="term" value="F:L-amino acid transmembrane transporter activity"/>
    <property type="evidence" value="ECO:0007669"/>
    <property type="project" value="TreeGrafter"/>
</dbReference>
<feature type="transmembrane region" description="Helical" evidence="5">
    <location>
        <begin position="215"/>
        <end position="238"/>
    </location>
</feature>
<feature type="signal peptide" evidence="6">
    <location>
        <begin position="1"/>
        <end position="32"/>
    </location>
</feature>
<organism evidence="8 9">
    <name type="scientific">Cylindrotheca closterium</name>
    <dbReference type="NCBI Taxonomy" id="2856"/>
    <lineage>
        <taxon>Eukaryota</taxon>
        <taxon>Sar</taxon>
        <taxon>Stramenopiles</taxon>
        <taxon>Ochrophyta</taxon>
        <taxon>Bacillariophyta</taxon>
        <taxon>Bacillariophyceae</taxon>
        <taxon>Bacillariophycidae</taxon>
        <taxon>Bacillariales</taxon>
        <taxon>Bacillariaceae</taxon>
        <taxon>Cylindrotheca</taxon>
    </lineage>
</organism>
<dbReference type="InterPro" id="IPR013057">
    <property type="entry name" value="AA_transpt_TM"/>
</dbReference>
<comment type="caution">
    <text evidence="8">The sequence shown here is derived from an EMBL/GenBank/DDBJ whole genome shotgun (WGS) entry which is preliminary data.</text>
</comment>
<protein>
    <recommendedName>
        <fullName evidence="7">Amino acid transporter transmembrane domain-containing protein</fullName>
    </recommendedName>
</protein>
<feature type="chain" id="PRO_5042034112" description="Amino acid transporter transmembrane domain-containing protein" evidence="6">
    <location>
        <begin position="33"/>
        <end position="504"/>
    </location>
</feature>
<feature type="transmembrane region" description="Helical" evidence="5">
    <location>
        <begin position="418"/>
        <end position="435"/>
    </location>
</feature>
<evidence type="ECO:0000313" key="9">
    <source>
        <dbReference type="Proteomes" id="UP001295423"/>
    </source>
</evidence>
<dbReference type="PANTHER" id="PTHR22950:SF652">
    <property type="entry name" value="TRANSMEMBRANE AMINO ACID TRANSPORTER FAMILY PROTEIN"/>
    <property type="match status" value="1"/>
</dbReference>
<dbReference type="Pfam" id="PF01490">
    <property type="entry name" value="Aa_trans"/>
    <property type="match status" value="1"/>
</dbReference>
<comment type="subcellular location">
    <subcellularLocation>
        <location evidence="1">Membrane</location>
        <topology evidence="1">Multi-pass membrane protein</topology>
    </subcellularLocation>
</comment>
<gene>
    <name evidence="8" type="ORF">CYCCA115_LOCUS20292</name>
</gene>
<feature type="transmembrane region" description="Helical" evidence="5">
    <location>
        <begin position="182"/>
        <end position="203"/>
    </location>
</feature>
<accession>A0AAD2G5F5</accession>
<reference evidence="8" key="1">
    <citation type="submission" date="2023-08" db="EMBL/GenBank/DDBJ databases">
        <authorList>
            <person name="Audoor S."/>
            <person name="Bilcke G."/>
        </authorList>
    </citation>
    <scope>NUCLEOTIDE SEQUENCE</scope>
</reference>
<evidence type="ECO:0000256" key="2">
    <source>
        <dbReference type="ARBA" id="ARBA00022692"/>
    </source>
</evidence>
<keyword evidence="6" id="KW-0732">Signal</keyword>
<feature type="transmembrane region" description="Helical" evidence="5">
    <location>
        <begin position="441"/>
        <end position="460"/>
    </location>
</feature>
<keyword evidence="3 5" id="KW-1133">Transmembrane helix</keyword>
<evidence type="ECO:0000259" key="7">
    <source>
        <dbReference type="Pfam" id="PF01490"/>
    </source>
</evidence>
<keyword evidence="4 5" id="KW-0472">Membrane</keyword>
<proteinExistence type="predicted"/>
<dbReference type="AlphaFoldDB" id="A0AAD2G5F5"/>
<dbReference type="EMBL" id="CAKOGP040002158">
    <property type="protein sequence ID" value="CAJ1963719.1"/>
    <property type="molecule type" value="Genomic_DNA"/>
</dbReference>